<dbReference type="SUPFAM" id="SSF52833">
    <property type="entry name" value="Thioredoxin-like"/>
    <property type="match status" value="1"/>
</dbReference>
<evidence type="ECO:0000313" key="4">
    <source>
        <dbReference type="Proteomes" id="UP000291117"/>
    </source>
</evidence>
<name>A0A4R0NBW7_9SPHI</name>
<dbReference type="InterPro" id="IPR012336">
    <property type="entry name" value="Thioredoxin-like_fold"/>
</dbReference>
<reference evidence="3 4" key="1">
    <citation type="submission" date="2019-02" db="EMBL/GenBank/DDBJ databases">
        <title>Pedobacter sp. RP-3-8 sp. nov., isolated from Arctic soil.</title>
        <authorList>
            <person name="Dahal R.H."/>
        </authorList>
    </citation>
    <scope>NUCLEOTIDE SEQUENCE [LARGE SCALE GENOMIC DNA]</scope>
    <source>
        <strain evidence="3 4">RP-3-8</strain>
    </source>
</reference>
<dbReference type="InterPro" id="IPR013766">
    <property type="entry name" value="Thioredoxin_domain"/>
</dbReference>
<organism evidence="3 4">
    <name type="scientific">Pedobacter hiemivivus</name>
    <dbReference type="NCBI Taxonomy" id="2530454"/>
    <lineage>
        <taxon>Bacteria</taxon>
        <taxon>Pseudomonadati</taxon>
        <taxon>Bacteroidota</taxon>
        <taxon>Sphingobacteriia</taxon>
        <taxon>Sphingobacteriales</taxon>
        <taxon>Sphingobacteriaceae</taxon>
        <taxon>Pedobacter</taxon>
    </lineage>
</organism>
<dbReference type="Pfam" id="PF13098">
    <property type="entry name" value="Thioredoxin_2"/>
    <property type="match status" value="1"/>
</dbReference>
<dbReference type="InterPro" id="IPR036249">
    <property type="entry name" value="Thioredoxin-like_sf"/>
</dbReference>
<evidence type="ECO:0000259" key="2">
    <source>
        <dbReference type="PROSITE" id="PS51352"/>
    </source>
</evidence>
<dbReference type="Proteomes" id="UP000291117">
    <property type="component" value="Unassembled WGS sequence"/>
</dbReference>
<sequence>MKMIKLCFSLFLCVFVMFASAQENQFTSVKDWKELLAQAKKENKMVFVDAYFVGCHPCKQMDDEVFPLTVVMKQMKDQFVSVKIDFLTEEIGKQLQVKYMVTGFPTFLLLNNDGQLVAKFSGYKEADEFQGLLNDAVEKSKNGFALKGYSTALDVNHADFYTAMFTERKPVDQEKLVVYLKGKDVLQEINAVSFLMCRGLNEELSDVLLKNYSQLESLYGKDLIYARRNEIMAARIKNLIPKRNDLHFEMFLDKVKPLFSDADWQYARVDMAEAYYYRQLKDRKVFFKYAAKHFNDDDNKIRYMAMYLYSADVDEEEKALFAEWMTKVVSENSTYGVLATAATMMKQQNDPERAKLYAGWGIKKAKLLNKPTKHFENILN</sequence>
<dbReference type="AlphaFoldDB" id="A0A4R0NBW7"/>
<dbReference type="EMBL" id="SJSM01000003">
    <property type="protein sequence ID" value="TCC97790.1"/>
    <property type="molecule type" value="Genomic_DNA"/>
</dbReference>
<keyword evidence="4" id="KW-1185">Reference proteome</keyword>
<gene>
    <name evidence="3" type="ORF">EZ444_07725</name>
</gene>
<feature type="domain" description="Thioredoxin" evidence="2">
    <location>
        <begin position="15"/>
        <end position="138"/>
    </location>
</feature>
<evidence type="ECO:0000256" key="1">
    <source>
        <dbReference type="SAM" id="SignalP"/>
    </source>
</evidence>
<feature type="signal peptide" evidence="1">
    <location>
        <begin position="1"/>
        <end position="21"/>
    </location>
</feature>
<dbReference type="OrthoDB" id="120730at2"/>
<keyword evidence="1" id="KW-0732">Signal</keyword>
<proteinExistence type="predicted"/>
<protein>
    <submittedName>
        <fullName evidence="3">DUF255 domain-containing protein</fullName>
    </submittedName>
</protein>
<accession>A0A4R0NBW7</accession>
<dbReference type="RefSeq" id="WP_131608148.1">
    <property type="nucleotide sequence ID" value="NZ_SJSM01000003.1"/>
</dbReference>
<evidence type="ECO:0000313" key="3">
    <source>
        <dbReference type="EMBL" id="TCC97790.1"/>
    </source>
</evidence>
<comment type="caution">
    <text evidence="3">The sequence shown here is derived from an EMBL/GenBank/DDBJ whole genome shotgun (WGS) entry which is preliminary data.</text>
</comment>
<feature type="chain" id="PRO_5020752490" evidence="1">
    <location>
        <begin position="22"/>
        <end position="380"/>
    </location>
</feature>
<dbReference type="Gene3D" id="3.40.30.10">
    <property type="entry name" value="Glutaredoxin"/>
    <property type="match status" value="1"/>
</dbReference>
<dbReference type="PROSITE" id="PS51352">
    <property type="entry name" value="THIOREDOXIN_2"/>
    <property type="match status" value="1"/>
</dbReference>